<name>A0A8K1D5V6_9PASS</name>
<comment type="caution">
    <text evidence="2">The sequence shown here is derived from an EMBL/GenBank/DDBJ whole genome shotgun (WGS) entry which is preliminary data.</text>
</comment>
<proteinExistence type="predicted"/>
<dbReference type="GO" id="GO:0016491">
    <property type="term" value="F:oxidoreductase activity"/>
    <property type="evidence" value="ECO:0007669"/>
    <property type="project" value="InterPro"/>
</dbReference>
<feature type="region of interest" description="Disordered" evidence="1">
    <location>
        <begin position="91"/>
        <end position="113"/>
    </location>
</feature>
<evidence type="ECO:0000256" key="1">
    <source>
        <dbReference type="SAM" id="MobiDB-lite"/>
    </source>
</evidence>
<dbReference type="InterPro" id="IPR016161">
    <property type="entry name" value="Ald_DH/histidinol_DH"/>
</dbReference>
<evidence type="ECO:0000313" key="3">
    <source>
        <dbReference type="Proteomes" id="UP000796761"/>
    </source>
</evidence>
<dbReference type="Gene3D" id="3.40.605.10">
    <property type="entry name" value="Aldehyde Dehydrogenase, Chain A, domain 1"/>
    <property type="match status" value="1"/>
</dbReference>
<dbReference type="InterPro" id="IPR016162">
    <property type="entry name" value="Ald_DH_N"/>
</dbReference>
<organism evidence="2 3">
    <name type="scientific">Zosterops borbonicus</name>
    <dbReference type="NCBI Taxonomy" id="364589"/>
    <lineage>
        <taxon>Eukaryota</taxon>
        <taxon>Metazoa</taxon>
        <taxon>Chordata</taxon>
        <taxon>Craniata</taxon>
        <taxon>Vertebrata</taxon>
        <taxon>Euteleostomi</taxon>
        <taxon>Archelosauria</taxon>
        <taxon>Archosauria</taxon>
        <taxon>Dinosauria</taxon>
        <taxon>Saurischia</taxon>
        <taxon>Theropoda</taxon>
        <taxon>Coelurosauria</taxon>
        <taxon>Aves</taxon>
        <taxon>Neognathae</taxon>
        <taxon>Neoaves</taxon>
        <taxon>Telluraves</taxon>
        <taxon>Australaves</taxon>
        <taxon>Passeriformes</taxon>
        <taxon>Sylvioidea</taxon>
        <taxon>Zosteropidae</taxon>
        <taxon>Zosterops</taxon>
    </lineage>
</organism>
<dbReference type="SUPFAM" id="SSF53720">
    <property type="entry name" value="ALDH-like"/>
    <property type="match status" value="1"/>
</dbReference>
<dbReference type="EMBL" id="SWJQ01007930">
    <property type="protein sequence ID" value="TRZ04963.1"/>
    <property type="molecule type" value="Genomic_DNA"/>
</dbReference>
<dbReference type="OrthoDB" id="310895at2759"/>
<protein>
    <submittedName>
        <fullName evidence="2">Uncharacterized protein</fullName>
    </submittedName>
</protein>
<dbReference type="AlphaFoldDB" id="A0A8K1D5V6"/>
<gene>
    <name evidence="2" type="ORF">HGM15179_022144</name>
</gene>
<dbReference type="Proteomes" id="UP000796761">
    <property type="component" value="Unassembled WGS sequence"/>
</dbReference>
<feature type="non-terminal residue" evidence="2">
    <location>
        <position position="1"/>
    </location>
</feature>
<sequence length="138" mass="13669">APGPLVVLLPVRGPPEAVAVASALPRTAAAAVWAQDITAALDTADSPLVAAGDPEDDPELAQAVAAARGAAPRWGRLPGASRARVLRAAAAALGAGPGTPEDPQDGDNGDTERSLQGALLRWAAHVERVGGAVQVGVV</sequence>
<reference evidence="2" key="1">
    <citation type="submission" date="2019-04" db="EMBL/GenBank/DDBJ databases">
        <title>Genome assembly of Zosterops borbonicus 15179.</title>
        <authorList>
            <person name="Leroy T."/>
            <person name="Anselmetti Y."/>
            <person name="Tilak M.-K."/>
            <person name="Nabholz B."/>
        </authorList>
    </citation>
    <scope>NUCLEOTIDE SEQUENCE</scope>
    <source>
        <strain evidence="2">HGM_15179</strain>
        <tissue evidence="2">Muscle</tissue>
    </source>
</reference>
<keyword evidence="3" id="KW-1185">Reference proteome</keyword>
<evidence type="ECO:0000313" key="2">
    <source>
        <dbReference type="EMBL" id="TRZ04963.1"/>
    </source>
</evidence>
<accession>A0A8K1D5V6</accession>